<gene>
    <name evidence="3" type="ORF">MBRA1_001755</name>
</gene>
<keyword evidence="1" id="KW-0676">Redox-active center</keyword>
<dbReference type="Proteomes" id="UP001216638">
    <property type="component" value="Chromosome 2"/>
</dbReference>
<feature type="region of interest" description="Disordered" evidence="2">
    <location>
        <begin position="1"/>
        <end position="64"/>
    </location>
</feature>
<accession>A0AAF0DTF1</accession>
<sequence length="317" mass="33492">MASKKQLPALPRDASARHSYSDRPVPVLPPIEIPQPLPLSASREFSASVPDVSRTRTSPSDAYPAPPYLGQGFYLAPRAHLTGEDGRILGAGSRATWTGRPTPRMSQPYTVPVPPHPSVPARTEPLTASSVENLAAAPDAVPALQMASLISPNSAALPTTEVRPAQVPAASAPEPARLPPKDACNGDQEAIVPPISATAAAGLVQPCLIIEHRASWIQTELFLTFSAKEAMDGNSSKASGGGALASSMLIPRAAPETAGRFRVWLSMQAAGSVHADVSTLYLLWDRKQRGGFPELPELKRLVRDKIAPAQSLGHSEK</sequence>
<dbReference type="Gene3D" id="3.40.30.10">
    <property type="entry name" value="Glutaredoxin"/>
    <property type="match status" value="1"/>
</dbReference>
<keyword evidence="4" id="KW-1185">Reference proteome</keyword>
<dbReference type="Pfam" id="PF10262">
    <property type="entry name" value="Rdx"/>
    <property type="match status" value="1"/>
</dbReference>
<evidence type="ECO:0000256" key="2">
    <source>
        <dbReference type="SAM" id="MobiDB-lite"/>
    </source>
</evidence>
<protein>
    <submittedName>
        <fullName evidence="3">Uncharacterized protein</fullName>
    </submittedName>
</protein>
<proteinExistence type="predicted"/>
<dbReference type="InterPro" id="IPR011893">
    <property type="entry name" value="Selenoprotein_Rdx-typ"/>
</dbReference>
<evidence type="ECO:0000313" key="3">
    <source>
        <dbReference type="EMBL" id="WFC95112.1"/>
    </source>
</evidence>
<reference evidence="3" key="1">
    <citation type="submission" date="2023-03" db="EMBL/GenBank/DDBJ databases">
        <title>Mating type loci evolution in Malassezia.</title>
        <authorList>
            <person name="Coelho M.A."/>
        </authorList>
    </citation>
    <scope>NUCLEOTIDE SEQUENCE</scope>
    <source>
        <strain evidence="3">CBS 14135</strain>
    </source>
</reference>
<feature type="compositionally biased region" description="Pro residues" evidence="2">
    <location>
        <begin position="26"/>
        <end position="37"/>
    </location>
</feature>
<dbReference type="PANTHER" id="PTHR36417:SF2">
    <property type="entry name" value="SELENOPROTEIN DOMAIN PROTEIN (AFU_ORTHOLOGUE AFUA_1G05220)"/>
    <property type="match status" value="1"/>
</dbReference>
<name>A0AAF0DTF1_9BASI</name>
<dbReference type="EMBL" id="CP119952">
    <property type="protein sequence ID" value="WFC95112.1"/>
    <property type="molecule type" value="Genomic_DNA"/>
</dbReference>
<dbReference type="AlphaFoldDB" id="A0AAF0DTF1"/>
<evidence type="ECO:0000256" key="1">
    <source>
        <dbReference type="ARBA" id="ARBA00023284"/>
    </source>
</evidence>
<organism evidence="3 4">
    <name type="scientific">Malassezia brasiliensis</name>
    <dbReference type="NCBI Taxonomy" id="1821822"/>
    <lineage>
        <taxon>Eukaryota</taxon>
        <taxon>Fungi</taxon>
        <taxon>Dikarya</taxon>
        <taxon>Basidiomycota</taxon>
        <taxon>Ustilaginomycotina</taxon>
        <taxon>Malasseziomycetes</taxon>
        <taxon>Malasseziales</taxon>
        <taxon>Malasseziaceae</taxon>
        <taxon>Malassezia</taxon>
    </lineage>
</organism>
<feature type="region of interest" description="Disordered" evidence="2">
    <location>
        <begin position="92"/>
        <end position="111"/>
    </location>
</feature>
<evidence type="ECO:0000313" key="4">
    <source>
        <dbReference type="Proteomes" id="UP001216638"/>
    </source>
</evidence>
<dbReference type="PANTHER" id="PTHR36417">
    <property type="entry name" value="SELENOPROTEIN DOMAIN PROTEIN (AFU_ORTHOLOGUE AFUA_1G05220)"/>
    <property type="match status" value="1"/>
</dbReference>